<dbReference type="Proteomes" id="UP001623592">
    <property type="component" value="Unassembled WGS sequence"/>
</dbReference>
<name>A0ABW8T9Y2_9CLOT</name>
<evidence type="ECO:0000313" key="6">
    <source>
        <dbReference type="Proteomes" id="UP001623592"/>
    </source>
</evidence>
<dbReference type="GO" id="GO:0016787">
    <property type="term" value="F:hydrolase activity"/>
    <property type="evidence" value="ECO:0007669"/>
    <property type="project" value="UniProtKB-KW"/>
</dbReference>
<dbReference type="InterPro" id="IPR023214">
    <property type="entry name" value="HAD_sf"/>
</dbReference>
<keyword evidence="3" id="KW-0479">Metal-binding</keyword>
<evidence type="ECO:0000256" key="4">
    <source>
        <dbReference type="ARBA" id="ARBA00022842"/>
    </source>
</evidence>
<dbReference type="InterPro" id="IPR006439">
    <property type="entry name" value="HAD-SF_hydro_IA"/>
</dbReference>
<comment type="similarity">
    <text evidence="2">Belongs to the HAD-like hydrolase superfamily. CbbY/CbbZ/Gph/YieH family.</text>
</comment>
<dbReference type="SFLD" id="SFLDS00003">
    <property type="entry name" value="Haloacid_Dehalogenase"/>
    <property type="match status" value="1"/>
</dbReference>
<organism evidence="5 6">
    <name type="scientific">Clostridium neuense</name>
    <dbReference type="NCBI Taxonomy" id="1728934"/>
    <lineage>
        <taxon>Bacteria</taxon>
        <taxon>Bacillati</taxon>
        <taxon>Bacillota</taxon>
        <taxon>Clostridia</taxon>
        <taxon>Eubacteriales</taxon>
        <taxon>Clostridiaceae</taxon>
        <taxon>Clostridium</taxon>
    </lineage>
</organism>
<dbReference type="RefSeq" id="WP_406786000.1">
    <property type="nucleotide sequence ID" value="NZ_JBJIAA010000002.1"/>
</dbReference>
<dbReference type="Gene3D" id="1.10.150.240">
    <property type="entry name" value="Putative phosphatase, domain 2"/>
    <property type="match status" value="1"/>
</dbReference>
<dbReference type="SFLD" id="SFLDG01135">
    <property type="entry name" value="C1.5.6:_HAD__Beta-PGM__Phospha"/>
    <property type="match status" value="1"/>
</dbReference>
<evidence type="ECO:0000256" key="3">
    <source>
        <dbReference type="ARBA" id="ARBA00022723"/>
    </source>
</evidence>
<dbReference type="Gene3D" id="3.40.50.1000">
    <property type="entry name" value="HAD superfamily/HAD-like"/>
    <property type="match status" value="1"/>
</dbReference>
<reference evidence="5 6" key="1">
    <citation type="submission" date="2024-11" db="EMBL/GenBank/DDBJ databases">
        <authorList>
            <person name="Heng Y.C."/>
            <person name="Lim A.C.H."/>
            <person name="Lee J.K.Y."/>
            <person name="Kittelmann S."/>
        </authorList>
    </citation>
    <scope>NUCLEOTIDE SEQUENCE [LARGE SCALE GENOMIC DNA]</scope>
    <source>
        <strain evidence="5 6">WILCCON 0114</strain>
    </source>
</reference>
<dbReference type="InterPro" id="IPR051600">
    <property type="entry name" value="Beta-PGM-like"/>
</dbReference>
<dbReference type="InterPro" id="IPR023198">
    <property type="entry name" value="PGP-like_dom2"/>
</dbReference>
<evidence type="ECO:0000313" key="5">
    <source>
        <dbReference type="EMBL" id="MFL0249328.1"/>
    </source>
</evidence>
<dbReference type="InterPro" id="IPR041492">
    <property type="entry name" value="HAD_2"/>
</dbReference>
<gene>
    <name evidence="5" type="ORF">ACJDT4_02755</name>
</gene>
<dbReference type="SFLD" id="SFLDG01129">
    <property type="entry name" value="C1.5:_HAD__Beta-PGM__Phosphata"/>
    <property type="match status" value="1"/>
</dbReference>
<evidence type="ECO:0000256" key="2">
    <source>
        <dbReference type="ARBA" id="ARBA00006171"/>
    </source>
</evidence>
<keyword evidence="4" id="KW-0460">Magnesium</keyword>
<dbReference type="PANTHER" id="PTHR46193">
    <property type="entry name" value="6-PHOSPHOGLUCONATE PHOSPHATASE"/>
    <property type="match status" value="1"/>
</dbReference>
<dbReference type="SUPFAM" id="SSF56784">
    <property type="entry name" value="HAD-like"/>
    <property type="match status" value="1"/>
</dbReference>
<dbReference type="NCBIfam" id="TIGR01509">
    <property type="entry name" value="HAD-SF-IA-v3"/>
    <property type="match status" value="1"/>
</dbReference>
<dbReference type="EMBL" id="JBJIAA010000002">
    <property type="protein sequence ID" value="MFL0249328.1"/>
    <property type="molecule type" value="Genomic_DNA"/>
</dbReference>
<dbReference type="Pfam" id="PF13419">
    <property type="entry name" value="HAD_2"/>
    <property type="match status" value="1"/>
</dbReference>
<comment type="cofactor">
    <cofactor evidence="1">
        <name>Mg(2+)</name>
        <dbReference type="ChEBI" id="CHEBI:18420"/>
    </cofactor>
</comment>
<comment type="caution">
    <text evidence="5">The sequence shown here is derived from an EMBL/GenBank/DDBJ whole genome shotgun (WGS) entry which is preliminary data.</text>
</comment>
<accession>A0ABW8T9Y2</accession>
<dbReference type="InterPro" id="IPR036412">
    <property type="entry name" value="HAD-like_sf"/>
</dbReference>
<protein>
    <submittedName>
        <fullName evidence="5">HAD family hydrolase</fullName>
    </submittedName>
</protein>
<keyword evidence="5" id="KW-0378">Hydrolase</keyword>
<keyword evidence="6" id="KW-1185">Reference proteome</keyword>
<dbReference type="PANTHER" id="PTHR46193:SF21">
    <property type="entry name" value="SLL1138 PROTEIN"/>
    <property type="match status" value="1"/>
</dbReference>
<evidence type="ECO:0000256" key="1">
    <source>
        <dbReference type="ARBA" id="ARBA00001946"/>
    </source>
</evidence>
<sequence>MKRSVVFDMDGVIVNTEYFYFKRRMQFFDELKIKPGSKKIEDFIGLTNSMIWNVLIPGDANIRKTLQEKYIKYCNEHPAYFPKLLNPSVKKLFRELKSKKINIAIASSSAKNEILRMLEECQLKSYVDFVISGEECKKSKPDPEIYTLAVSALKSLPKEVIAVEDSKLGIRSGKSAGLTVAALVQKDYYVDQSEADYKINDLLELISII</sequence>
<proteinExistence type="inferred from homology"/>